<feature type="compositionally biased region" description="Basic and acidic residues" evidence="1">
    <location>
        <begin position="607"/>
        <end position="618"/>
    </location>
</feature>
<feature type="compositionally biased region" description="Basic and acidic residues" evidence="1">
    <location>
        <begin position="813"/>
        <end position="874"/>
    </location>
</feature>
<dbReference type="OrthoDB" id="6365676at2759"/>
<feature type="compositionally biased region" description="Low complexity" evidence="1">
    <location>
        <begin position="1152"/>
        <end position="1164"/>
    </location>
</feature>
<dbReference type="Pfam" id="PF10407">
    <property type="entry name" value="Cytokin_check_N"/>
    <property type="match status" value="1"/>
</dbReference>
<feature type="region of interest" description="Disordered" evidence="1">
    <location>
        <begin position="268"/>
        <end position="309"/>
    </location>
</feature>
<reference evidence="3 4" key="1">
    <citation type="submission" date="2014-12" db="EMBL/GenBank/DDBJ databases">
        <authorList>
            <person name="Neuveglise Cecile"/>
        </authorList>
    </citation>
    <scope>NUCLEOTIDE SEQUENCE [LARGE SCALE GENOMIC DNA]</scope>
    <source>
        <strain evidence="3 4">CBS 12615</strain>
    </source>
</reference>
<feature type="compositionally biased region" description="Basic and acidic residues" evidence="1">
    <location>
        <begin position="1090"/>
        <end position="1099"/>
    </location>
</feature>
<dbReference type="STRING" id="1245769.A0A0C7N1X8"/>
<dbReference type="AlphaFoldDB" id="A0A0C7N1X8"/>
<evidence type="ECO:0000313" key="3">
    <source>
        <dbReference type="EMBL" id="CEP64184.1"/>
    </source>
</evidence>
<dbReference type="InterPro" id="IPR018844">
    <property type="entry name" value="Dnt1-like_N"/>
</dbReference>
<keyword evidence="4" id="KW-1185">Reference proteome</keyword>
<dbReference type="RefSeq" id="XP_022630394.1">
    <property type="nucleotide sequence ID" value="XM_022775536.1"/>
</dbReference>
<name>A0A0C7N1X8_9SACH</name>
<feature type="compositionally biased region" description="Polar residues" evidence="1">
    <location>
        <begin position="413"/>
        <end position="424"/>
    </location>
</feature>
<dbReference type="PANTHER" id="PTHR28196:SF1">
    <property type="entry name" value="NUCLEOLAR PROTEIN NET1-RELATED"/>
    <property type="match status" value="1"/>
</dbReference>
<feature type="compositionally biased region" description="Basic and acidic residues" evidence="1">
    <location>
        <begin position="745"/>
        <end position="754"/>
    </location>
</feature>
<feature type="compositionally biased region" description="Polar residues" evidence="1">
    <location>
        <begin position="1101"/>
        <end position="1116"/>
    </location>
</feature>
<feature type="domain" description="Nucleolar protein Dnt1-like N-terminal" evidence="2">
    <location>
        <begin position="79"/>
        <end position="147"/>
    </location>
</feature>
<dbReference type="InterPro" id="IPR043185">
    <property type="entry name" value="Net1/Tof2"/>
</dbReference>
<feature type="compositionally biased region" description="Polar residues" evidence="1">
    <location>
        <begin position="937"/>
        <end position="947"/>
    </location>
</feature>
<dbReference type="GeneID" id="34687726"/>
<dbReference type="GO" id="GO:0000183">
    <property type="term" value="P:rDNA heterochromatin formation"/>
    <property type="evidence" value="ECO:0007669"/>
    <property type="project" value="InterPro"/>
</dbReference>
<feature type="region of interest" description="Disordered" evidence="1">
    <location>
        <begin position="369"/>
        <end position="388"/>
    </location>
</feature>
<feature type="region of interest" description="Disordered" evidence="1">
    <location>
        <begin position="464"/>
        <end position="484"/>
    </location>
</feature>
<dbReference type="HOGENOM" id="CLU_004459_0_0_1"/>
<dbReference type="CDD" id="cd06503">
    <property type="entry name" value="ATP-synt_Fo_b"/>
    <property type="match status" value="1"/>
</dbReference>
<feature type="compositionally biased region" description="Basic and acidic residues" evidence="1">
    <location>
        <begin position="983"/>
        <end position="992"/>
    </location>
</feature>
<feature type="region of interest" description="Disordered" evidence="1">
    <location>
        <begin position="634"/>
        <end position="1252"/>
    </location>
</feature>
<dbReference type="EMBL" id="LN736369">
    <property type="protein sequence ID" value="CEP64184.1"/>
    <property type="molecule type" value="Genomic_DNA"/>
</dbReference>
<organism evidence="3 4">
    <name type="scientific">Lachancea lanzarotensis</name>
    <dbReference type="NCBI Taxonomy" id="1245769"/>
    <lineage>
        <taxon>Eukaryota</taxon>
        <taxon>Fungi</taxon>
        <taxon>Dikarya</taxon>
        <taxon>Ascomycota</taxon>
        <taxon>Saccharomycotina</taxon>
        <taxon>Saccharomycetes</taxon>
        <taxon>Saccharomycetales</taxon>
        <taxon>Saccharomycetaceae</taxon>
        <taxon>Lachancea</taxon>
    </lineage>
</organism>
<feature type="compositionally biased region" description="Low complexity" evidence="1">
    <location>
        <begin position="710"/>
        <end position="728"/>
    </location>
</feature>
<protein>
    <submittedName>
        <fullName evidence="3">LALA0S10e04346g1_1</fullName>
    </submittedName>
</protein>
<evidence type="ECO:0000313" key="4">
    <source>
        <dbReference type="Proteomes" id="UP000054304"/>
    </source>
</evidence>
<feature type="compositionally biased region" description="Low complexity" evidence="1">
    <location>
        <begin position="1129"/>
        <end position="1145"/>
    </location>
</feature>
<feature type="compositionally biased region" description="Basic and acidic residues" evidence="1">
    <location>
        <begin position="1185"/>
        <end position="1203"/>
    </location>
</feature>
<evidence type="ECO:0000256" key="1">
    <source>
        <dbReference type="SAM" id="MobiDB-lite"/>
    </source>
</evidence>
<feature type="compositionally biased region" description="Basic and acidic residues" evidence="1">
    <location>
        <begin position="692"/>
        <end position="707"/>
    </location>
</feature>
<feature type="compositionally biased region" description="Basic and acidic residues" evidence="1">
    <location>
        <begin position="467"/>
        <end position="477"/>
    </location>
</feature>
<feature type="compositionally biased region" description="Acidic residues" evidence="1">
    <location>
        <begin position="1204"/>
        <end position="1219"/>
    </location>
</feature>
<feature type="region of interest" description="Disordered" evidence="1">
    <location>
        <begin position="398"/>
        <end position="429"/>
    </location>
</feature>
<feature type="compositionally biased region" description="Polar residues" evidence="1">
    <location>
        <begin position="994"/>
        <end position="1030"/>
    </location>
</feature>
<feature type="compositionally biased region" description="Basic and acidic residues" evidence="1">
    <location>
        <begin position="884"/>
        <end position="896"/>
    </location>
</feature>
<feature type="region of interest" description="Disordered" evidence="1">
    <location>
        <begin position="585"/>
        <end position="618"/>
    </location>
</feature>
<feature type="compositionally biased region" description="Basic and acidic residues" evidence="1">
    <location>
        <begin position="948"/>
        <end position="960"/>
    </location>
</feature>
<accession>A0A0C7N1X8</accession>
<dbReference type="PANTHER" id="PTHR28196">
    <property type="entry name" value="NUCLEOLAR PROTEIN NET1-RELATED"/>
    <property type="match status" value="1"/>
</dbReference>
<feature type="compositionally biased region" description="Polar residues" evidence="1">
    <location>
        <begin position="785"/>
        <end position="795"/>
    </location>
</feature>
<feature type="compositionally biased region" description="Basic and acidic residues" evidence="1">
    <location>
        <begin position="906"/>
        <end position="932"/>
    </location>
</feature>
<sequence>MYKLQVVLVPPSAANAGFQYPFHPATNENSQLLPSSIGANGSAILTGNNRPELPTSVGSNNNLFMSSFASSHIPPQRLKRFLLFTQPNNSLLTLAEEIVAKCDKIYPHLAESVELLSLQDSNECDLDPDFVVKDVFNVDNVVRAVLSRDIDVADDQAQTLYSVKRRRLNSNIDSRPSAASNGSLGPQANVLHIAKKRPHILRNSSAMRVSTPLANQIYPPASTTQLNSDYEDDDIADRSILPPPQPQSQPIRISSAVDSAKKVNFSENAISRSEAVDPDKSRQHRLPSGTPKRELPKKARTPNGKKAQDQMLLVDQAELDGSATPINTNKRITSGMLRIPEPKISEIEKELKQGPESPSAVLPARPHRIPMKKHDAPTSDDEELSQSSFEEDRILINKRTDGALEPLTKPPASRQTSIADNNGSPIKDATRNLNVNLAKIPIPNRRITRKSSLENKVESLVRNSDTITERSGRKLNENNDEPITAARKVSFSDDDEADGQQLDQDPNDTVRVNHADAGNSSFQKSELLSMLRGNKFDIPSNFSKRSLKLKGGYFDDSPKNSKTSSKDIINQRLQRSAAVKAAELLSSGKSRNQQPSSESEEDESDIETDRSDGRVTVLENRELRKLNIHPLKEQVIGKRSRTPQNGGTRVGKSPAEDVSKGVGKEKLANSDSGANFDGKGLMLNGKTPQIQGDKESYAKHDLQEERGVIQPQESATSQSSSTAAPQTTDVSELKSKAATEPAKTSSKEDVDTKVAKKAKRVSSGAANRQPKSFQSQEFVEDSDNDSTNVSSAPSSEETKQKSVTKAPPPSVLKRKEEAEKRRKEREILKKAREEESARKKAEKEDRRRERDEAVARKKAEREVKKKVKQEEAARKRGAQQTTKKSKDSKDSKDSKSDISSAQSVVPEKENPDSNKENRGNVDRTADGMRINDEDASEPSQVSEGNDNSSKETDNSSKEIGKNSAESVSLEPKDLSQYFNTGDKQTEIQKEASADLSSGDKTPKLQQLKTQFISGAPAQQQGVKVGDTSQAPKDFHSGSSDEELPDDESSSDDNESSESSSDDASTASRKSRRGIVDTPKGAIISIPKNVKHSDISDLEHAPQSTQQIPGHQTTPRSATKVPVTRMMEMSSPIASGKSSSSTANSSKPQAKPSRSLSSLSDLVSRGVPEVKEKSVKDHFPSQVAPGKDDSGDDQSRDDSDKSESEESSDSSDDSSDDDDSSNFISAKSASKALGRHKNSGSGFASLVKDSRKK</sequence>
<feature type="compositionally biased region" description="Basic and acidic residues" evidence="1">
    <location>
        <begin position="1167"/>
        <end position="1178"/>
    </location>
</feature>
<feature type="compositionally biased region" description="Acidic residues" evidence="1">
    <location>
        <begin position="1039"/>
        <end position="1055"/>
    </location>
</feature>
<proteinExistence type="predicted"/>
<gene>
    <name evidence="3" type="ORF">LALA0_S10e04346g</name>
</gene>
<feature type="compositionally biased region" description="Basic and acidic residues" evidence="1">
    <location>
        <begin position="654"/>
        <end position="668"/>
    </location>
</feature>
<dbReference type="Proteomes" id="UP000054304">
    <property type="component" value="Unassembled WGS sequence"/>
</dbReference>
<feature type="compositionally biased region" description="Polar residues" evidence="1">
    <location>
        <begin position="764"/>
        <end position="777"/>
    </location>
</feature>
<evidence type="ECO:0000259" key="2">
    <source>
        <dbReference type="Pfam" id="PF10407"/>
    </source>
</evidence>